<evidence type="ECO:0000313" key="1">
    <source>
        <dbReference type="Proteomes" id="UP000694853"/>
    </source>
</evidence>
<dbReference type="PANTHER" id="PTHR36077:SF1">
    <property type="entry name" value="HOMEOBOX PROSPERO PROTEIN"/>
    <property type="match status" value="1"/>
</dbReference>
<dbReference type="GeneID" id="113847746"/>
<proteinExistence type="predicted"/>
<keyword evidence="1" id="KW-1185">Reference proteome</keyword>
<dbReference type="RefSeq" id="XP_027332810.1">
    <property type="nucleotide sequence ID" value="XM_027477009.1"/>
</dbReference>
<evidence type="ECO:0000313" key="2">
    <source>
        <dbReference type="RefSeq" id="XP_027332810.1"/>
    </source>
</evidence>
<dbReference type="Proteomes" id="UP000694853">
    <property type="component" value="Unplaced"/>
</dbReference>
<organism evidence="1 2">
    <name type="scientific">Abrus precatorius</name>
    <name type="common">Indian licorice</name>
    <name type="synonym">Glycine abrus</name>
    <dbReference type="NCBI Taxonomy" id="3816"/>
    <lineage>
        <taxon>Eukaryota</taxon>
        <taxon>Viridiplantae</taxon>
        <taxon>Streptophyta</taxon>
        <taxon>Embryophyta</taxon>
        <taxon>Tracheophyta</taxon>
        <taxon>Spermatophyta</taxon>
        <taxon>Magnoliopsida</taxon>
        <taxon>eudicotyledons</taxon>
        <taxon>Gunneridae</taxon>
        <taxon>Pentapetalae</taxon>
        <taxon>rosids</taxon>
        <taxon>fabids</taxon>
        <taxon>Fabales</taxon>
        <taxon>Fabaceae</taxon>
        <taxon>Papilionoideae</taxon>
        <taxon>50 kb inversion clade</taxon>
        <taxon>NPAAA clade</taxon>
        <taxon>indigoferoid/millettioid clade</taxon>
        <taxon>Abreae</taxon>
        <taxon>Abrus</taxon>
    </lineage>
</organism>
<dbReference type="OrthoDB" id="2011836at2759"/>
<name>A0A8B8JMX0_ABRPR</name>
<reference evidence="2" key="2">
    <citation type="submission" date="2025-08" db="UniProtKB">
        <authorList>
            <consortium name="RefSeq"/>
        </authorList>
    </citation>
    <scope>IDENTIFICATION</scope>
    <source>
        <tissue evidence="2">Young leaves</tissue>
    </source>
</reference>
<gene>
    <name evidence="2" type="primary">LOC113847746</name>
</gene>
<dbReference type="PANTHER" id="PTHR36077">
    <property type="entry name" value="BNAA02G07370D PROTEIN"/>
    <property type="match status" value="1"/>
</dbReference>
<dbReference type="AlphaFoldDB" id="A0A8B8JMX0"/>
<sequence>MPRKRFQEPEPITGIQYAQHFLKKIGLGKENYYFWKQIGKALLCTYAVIGAVWLYNETSPLGWWTLKPRPKEEKELAHLYERRQFPYPGDEEAMKEFIAKGGMTGTTIGPKGMVEGDKDESDYKKELKDKKFEQEAQKMWIRMRNEVIAELQEKGFDVNE</sequence>
<reference evidence="1" key="1">
    <citation type="journal article" date="2019" name="Toxins">
        <title>Detection of Abrin-Like and Prepropulchellin-Like Toxin Genes and Transcripts Using Whole Genome Sequencing and Full-Length Transcript Sequencing of Abrus precatorius.</title>
        <authorList>
            <person name="Hovde B.T."/>
            <person name="Daligault H.E."/>
            <person name="Hanschen E.R."/>
            <person name="Kunde Y.A."/>
            <person name="Johnson M.B."/>
            <person name="Starkenburg S.R."/>
            <person name="Johnson S.L."/>
        </authorList>
    </citation>
    <scope>NUCLEOTIDE SEQUENCE [LARGE SCALE GENOMIC DNA]</scope>
</reference>
<dbReference type="KEGG" id="aprc:113847746"/>
<accession>A0A8B8JMX0</accession>
<protein>
    <submittedName>
        <fullName evidence="2">Uncharacterized protein LOC113847746</fullName>
    </submittedName>
</protein>